<keyword evidence="2" id="KW-1185">Reference proteome</keyword>
<dbReference type="AlphaFoldDB" id="A0A9J6CIN3"/>
<protein>
    <submittedName>
        <fullName evidence="1">Uncharacterized protein</fullName>
    </submittedName>
</protein>
<dbReference type="OrthoDB" id="8197773at2759"/>
<evidence type="ECO:0000313" key="2">
    <source>
        <dbReference type="Proteomes" id="UP001107558"/>
    </source>
</evidence>
<sequence>MPQPDLSALKDDTGETQLSDEFLPAVMMALHYYTDMMQYEQVQNSIITQKPSTVKTSTTTTSKRTTTTRKTTWMSTTTQRIPTTTKIKPQYQQQHKPHKPGVYSPEKPIYFTYFNYNMKPEQNFYHKPGVQQQQLQHGITTLAEPDWKDKDFLNWFFQSKPKEIESLDENTLQYLDILPKTLLMDIYRDYQRRPALLDFDNVIEFRKIFDDSYRFKYGIQEPTNEQMMHNMRIQVQQQRPMVIFKKKVPPTRPYVLMLMLYDLLKREAKTKKLHQFEGFSEKMLQNLDENSHFNGVHQMTYLLEGMLEGKEITTPDIIARTNVIIKDLKNERSDTYKTLNNIPPLLFTP</sequence>
<gene>
    <name evidence="1" type="ORF">PVAND_011464</name>
</gene>
<reference evidence="1" key="1">
    <citation type="submission" date="2021-03" db="EMBL/GenBank/DDBJ databases">
        <title>Chromosome level genome of the anhydrobiotic midge Polypedilum vanderplanki.</title>
        <authorList>
            <person name="Yoshida Y."/>
            <person name="Kikawada T."/>
            <person name="Gusev O."/>
        </authorList>
    </citation>
    <scope>NUCLEOTIDE SEQUENCE</scope>
    <source>
        <strain evidence="1">NIAS01</strain>
        <tissue evidence="1">Whole body or cell culture</tissue>
    </source>
</reference>
<accession>A0A9J6CIN3</accession>
<evidence type="ECO:0000313" key="1">
    <source>
        <dbReference type="EMBL" id="KAG5682082.1"/>
    </source>
</evidence>
<comment type="caution">
    <text evidence="1">The sequence shown here is derived from an EMBL/GenBank/DDBJ whole genome shotgun (WGS) entry which is preliminary data.</text>
</comment>
<dbReference type="EMBL" id="JADBJN010000001">
    <property type="protein sequence ID" value="KAG5682082.1"/>
    <property type="molecule type" value="Genomic_DNA"/>
</dbReference>
<organism evidence="1 2">
    <name type="scientific">Polypedilum vanderplanki</name>
    <name type="common">Sleeping chironomid midge</name>
    <dbReference type="NCBI Taxonomy" id="319348"/>
    <lineage>
        <taxon>Eukaryota</taxon>
        <taxon>Metazoa</taxon>
        <taxon>Ecdysozoa</taxon>
        <taxon>Arthropoda</taxon>
        <taxon>Hexapoda</taxon>
        <taxon>Insecta</taxon>
        <taxon>Pterygota</taxon>
        <taxon>Neoptera</taxon>
        <taxon>Endopterygota</taxon>
        <taxon>Diptera</taxon>
        <taxon>Nematocera</taxon>
        <taxon>Chironomoidea</taxon>
        <taxon>Chironomidae</taxon>
        <taxon>Chironominae</taxon>
        <taxon>Polypedilum</taxon>
        <taxon>Polypedilum</taxon>
    </lineage>
</organism>
<proteinExistence type="predicted"/>
<dbReference type="Proteomes" id="UP001107558">
    <property type="component" value="Chromosome 1"/>
</dbReference>
<name>A0A9J6CIN3_POLVA</name>